<accession>A0A1H5MSL4</accession>
<feature type="transmembrane region" description="Helical" evidence="7">
    <location>
        <begin position="384"/>
        <end position="403"/>
    </location>
</feature>
<keyword evidence="6 7" id="KW-0472">Membrane</keyword>
<dbReference type="SUPFAM" id="SSF161098">
    <property type="entry name" value="MetI-like"/>
    <property type="match status" value="2"/>
</dbReference>
<dbReference type="InterPro" id="IPR035906">
    <property type="entry name" value="MetI-like_sf"/>
</dbReference>
<dbReference type="PANTHER" id="PTHR30151">
    <property type="entry name" value="ALKANE SULFONATE ABC TRANSPORTER-RELATED, MEMBRANE SUBUNIT"/>
    <property type="match status" value="1"/>
</dbReference>
<feature type="transmembrane region" description="Helical" evidence="7">
    <location>
        <begin position="77"/>
        <end position="97"/>
    </location>
</feature>
<proteinExistence type="inferred from homology"/>
<feature type="transmembrane region" description="Helical" evidence="7">
    <location>
        <begin position="348"/>
        <end position="372"/>
    </location>
</feature>
<feature type="transmembrane region" description="Helical" evidence="7">
    <location>
        <begin position="21"/>
        <end position="43"/>
    </location>
</feature>
<evidence type="ECO:0000256" key="2">
    <source>
        <dbReference type="ARBA" id="ARBA00022448"/>
    </source>
</evidence>
<dbReference type="Proteomes" id="UP000199220">
    <property type="component" value="Unassembled WGS sequence"/>
</dbReference>
<feature type="transmembrane region" description="Helical" evidence="7">
    <location>
        <begin position="504"/>
        <end position="524"/>
    </location>
</feature>
<dbReference type="GO" id="GO:0005886">
    <property type="term" value="C:plasma membrane"/>
    <property type="evidence" value="ECO:0007669"/>
    <property type="project" value="UniProtKB-SubCell"/>
</dbReference>
<keyword evidence="10" id="KW-1185">Reference proteome</keyword>
<dbReference type="STRING" id="648782.SAMN04488554_3547"/>
<dbReference type="CDD" id="cd06261">
    <property type="entry name" value="TM_PBP2"/>
    <property type="match status" value="1"/>
</dbReference>
<evidence type="ECO:0000256" key="5">
    <source>
        <dbReference type="ARBA" id="ARBA00022989"/>
    </source>
</evidence>
<dbReference type="OrthoDB" id="7274389at2"/>
<comment type="subcellular location">
    <subcellularLocation>
        <location evidence="1 7">Cell membrane</location>
        <topology evidence="1 7">Multi-pass membrane protein</topology>
    </subcellularLocation>
</comment>
<feature type="transmembrane region" description="Helical" evidence="7">
    <location>
        <begin position="104"/>
        <end position="127"/>
    </location>
</feature>
<keyword evidence="4 7" id="KW-0812">Transmembrane</keyword>
<feature type="transmembrane region" description="Helical" evidence="7">
    <location>
        <begin position="187"/>
        <end position="211"/>
    </location>
</feature>
<feature type="domain" description="ABC transmembrane type-1" evidence="8">
    <location>
        <begin position="70"/>
        <end position="253"/>
    </location>
</feature>
<protein>
    <submittedName>
        <fullName evidence="9">ABC-type nitrate/sulfonate/bicarbonate transport system, permease component</fullName>
    </submittedName>
</protein>
<dbReference type="PANTHER" id="PTHR30151:SF0">
    <property type="entry name" value="ABC TRANSPORTER PERMEASE PROTEIN MJ0413-RELATED"/>
    <property type="match status" value="1"/>
</dbReference>
<dbReference type="InterPro" id="IPR000515">
    <property type="entry name" value="MetI-like"/>
</dbReference>
<reference evidence="10" key="1">
    <citation type="submission" date="2016-10" db="EMBL/GenBank/DDBJ databases">
        <authorList>
            <person name="Varghese N."/>
            <person name="Submissions S."/>
        </authorList>
    </citation>
    <scope>NUCLEOTIDE SEQUENCE [LARGE SCALE GENOMIC DNA]</scope>
    <source>
        <strain evidence="10">DSM 21368</strain>
    </source>
</reference>
<feature type="transmembrane region" description="Helical" evidence="7">
    <location>
        <begin position="133"/>
        <end position="152"/>
    </location>
</feature>
<keyword evidence="5 7" id="KW-1133">Transmembrane helix</keyword>
<keyword evidence="2 7" id="KW-0813">Transport</keyword>
<sequence length="539" mass="55783">MTAPTRTRGGVKAAGPARHGTLMHTGGVIGAVLALWLATAFLLRDTSLVPYPWELAAQFAADGSLLAANIGPTLSTAVWGFGLGVVVIIPLVVISILAPTWEPVVVRVAVVVHVIPFVAIAPILVVVFQGQTARVVVAALAVYFPLLINLLLGLRSTDDRARDVVFAAGGGPLTTLRMVRVPSALPSLVAGLQIAVPAAVLGALIAEFFGANEGLGAILISAQDALMINRVWAIAITMGLVSAAGYALVTIAARILVPWAGKGGSVGTSVAGAEQVRLHPWQLLVGALASVVVLVGGWWSLRPVFGLDEFFVKDPLDVWRFLQEGNPFTGAPAEEFWTAFTTALGESAVHAAVGFVVGTLVAVSAAVLLVAVPSLERAVMPFAIVLRSMPLVAITPLIVLVFGRDLVGVTVLVTLVTFFPTLVTVMAGLKAAPDGALDVIYASGGSARTAAFRARIPYALPAITASARIAVPGAVTGATLAEWIATGNGLGNLLTSAAVRADYFTLWSGGLLLVLIVLVLYSAINLIDRLVARRLGVAF</sequence>
<evidence type="ECO:0000313" key="9">
    <source>
        <dbReference type="EMBL" id="SEE91358.1"/>
    </source>
</evidence>
<keyword evidence="3" id="KW-1003">Cell membrane</keyword>
<dbReference type="RefSeq" id="WP_089774319.1">
    <property type="nucleotide sequence ID" value="NZ_FNTX01000002.1"/>
</dbReference>
<feature type="transmembrane region" description="Helical" evidence="7">
    <location>
        <begin position="458"/>
        <end position="484"/>
    </location>
</feature>
<evidence type="ECO:0000313" key="10">
    <source>
        <dbReference type="Proteomes" id="UP000199220"/>
    </source>
</evidence>
<dbReference type="AlphaFoldDB" id="A0A1H5MSL4"/>
<dbReference type="GO" id="GO:0055085">
    <property type="term" value="P:transmembrane transport"/>
    <property type="evidence" value="ECO:0007669"/>
    <property type="project" value="InterPro"/>
</dbReference>
<feature type="transmembrane region" description="Helical" evidence="7">
    <location>
        <begin position="231"/>
        <end position="257"/>
    </location>
</feature>
<dbReference type="PROSITE" id="PS50928">
    <property type="entry name" value="ABC_TM1"/>
    <property type="match status" value="2"/>
</dbReference>
<evidence type="ECO:0000259" key="8">
    <source>
        <dbReference type="PROSITE" id="PS50928"/>
    </source>
</evidence>
<organism evidence="9 10">
    <name type="scientific">Ruania alba</name>
    <dbReference type="NCBI Taxonomy" id="648782"/>
    <lineage>
        <taxon>Bacteria</taxon>
        <taxon>Bacillati</taxon>
        <taxon>Actinomycetota</taxon>
        <taxon>Actinomycetes</taxon>
        <taxon>Micrococcales</taxon>
        <taxon>Ruaniaceae</taxon>
        <taxon>Ruania</taxon>
    </lineage>
</organism>
<evidence type="ECO:0000256" key="4">
    <source>
        <dbReference type="ARBA" id="ARBA00022692"/>
    </source>
</evidence>
<name>A0A1H5MSL4_9MICO</name>
<feature type="domain" description="ABC transmembrane type-1" evidence="8">
    <location>
        <begin position="344"/>
        <end position="524"/>
    </location>
</feature>
<evidence type="ECO:0000256" key="3">
    <source>
        <dbReference type="ARBA" id="ARBA00022475"/>
    </source>
</evidence>
<evidence type="ECO:0000256" key="6">
    <source>
        <dbReference type="ARBA" id="ARBA00023136"/>
    </source>
</evidence>
<comment type="similarity">
    <text evidence="7">Belongs to the binding-protein-dependent transport system permease family.</text>
</comment>
<dbReference type="Pfam" id="PF00528">
    <property type="entry name" value="BPD_transp_1"/>
    <property type="match status" value="2"/>
</dbReference>
<evidence type="ECO:0000256" key="7">
    <source>
        <dbReference type="RuleBase" id="RU363032"/>
    </source>
</evidence>
<feature type="transmembrane region" description="Helical" evidence="7">
    <location>
        <begin position="409"/>
        <end position="429"/>
    </location>
</feature>
<evidence type="ECO:0000256" key="1">
    <source>
        <dbReference type="ARBA" id="ARBA00004651"/>
    </source>
</evidence>
<dbReference type="Gene3D" id="1.10.3720.10">
    <property type="entry name" value="MetI-like"/>
    <property type="match status" value="2"/>
</dbReference>
<gene>
    <name evidence="9" type="ORF">SAMN04488554_3547</name>
</gene>
<dbReference type="EMBL" id="FNTX01000002">
    <property type="protein sequence ID" value="SEE91358.1"/>
    <property type="molecule type" value="Genomic_DNA"/>
</dbReference>
<feature type="transmembrane region" description="Helical" evidence="7">
    <location>
        <begin position="278"/>
        <end position="301"/>
    </location>
</feature>